<dbReference type="InterPro" id="IPR010921">
    <property type="entry name" value="Trp_repressor/repl_initiator"/>
</dbReference>
<organism evidence="1 2">
    <name type="scientific">Roseovarius lutimaris</name>
    <dbReference type="NCBI Taxonomy" id="1005928"/>
    <lineage>
        <taxon>Bacteria</taxon>
        <taxon>Pseudomonadati</taxon>
        <taxon>Pseudomonadota</taxon>
        <taxon>Alphaproteobacteria</taxon>
        <taxon>Rhodobacterales</taxon>
        <taxon>Roseobacteraceae</taxon>
        <taxon>Roseovarius</taxon>
    </lineage>
</organism>
<dbReference type="STRING" id="1005928.SAMN04487859_1366"/>
<keyword evidence="2" id="KW-1185">Reference proteome</keyword>
<dbReference type="GO" id="GO:0004803">
    <property type="term" value="F:transposase activity"/>
    <property type="evidence" value="ECO:0007669"/>
    <property type="project" value="InterPro"/>
</dbReference>
<dbReference type="GO" id="GO:0043565">
    <property type="term" value="F:sequence-specific DNA binding"/>
    <property type="evidence" value="ECO:0007669"/>
    <property type="project" value="InterPro"/>
</dbReference>
<name>A0A1I5GPZ5_9RHOB</name>
<dbReference type="PANTHER" id="PTHR37936:SF3">
    <property type="entry name" value="TRANSPOSASE INSC FOR INSERTION ELEMENT IS2A-RELATED"/>
    <property type="match status" value="1"/>
</dbReference>
<protein>
    <submittedName>
        <fullName evidence="1">Transposase</fullName>
    </submittedName>
</protein>
<dbReference type="Proteomes" id="UP000198599">
    <property type="component" value="Unassembled WGS sequence"/>
</dbReference>
<dbReference type="EMBL" id="FOVP01000036">
    <property type="protein sequence ID" value="SFO37989.1"/>
    <property type="molecule type" value="Genomic_DNA"/>
</dbReference>
<dbReference type="PANTHER" id="PTHR37936">
    <property type="entry name" value="TRANSPOSASE INSC FOR INSERTION ELEMENT IS2A-RELATED"/>
    <property type="match status" value="1"/>
</dbReference>
<dbReference type="RefSeq" id="WP_245736493.1">
    <property type="nucleotide sequence ID" value="NZ_FOVP01000036.1"/>
</dbReference>
<gene>
    <name evidence="1" type="ORF">SAMN04487859_1366</name>
</gene>
<dbReference type="SUPFAM" id="SSF48295">
    <property type="entry name" value="TrpR-like"/>
    <property type="match status" value="1"/>
</dbReference>
<dbReference type="AlphaFoldDB" id="A0A1I5GPZ5"/>
<dbReference type="GO" id="GO:0006313">
    <property type="term" value="P:DNA transposition"/>
    <property type="evidence" value="ECO:0007669"/>
    <property type="project" value="InterPro"/>
</dbReference>
<evidence type="ECO:0000313" key="1">
    <source>
        <dbReference type="EMBL" id="SFO37989.1"/>
    </source>
</evidence>
<evidence type="ECO:0000313" key="2">
    <source>
        <dbReference type="Proteomes" id="UP000198599"/>
    </source>
</evidence>
<accession>A0A1I5GPZ5</accession>
<reference evidence="2" key="1">
    <citation type="submission" date="2016-10" db="EMBL/GenBank/DDBJ databases">
        <authorList>
            <person name="Varghese N."/>
            <person name="Submissions S."/>
        </authorList>
    </citation>
    <scope>NUCLEOTIDE SEQUENCE [LARGE SCALE GENOMIC DNA]</scope>
    <source>
        <strain evidence="2">DSM 28463</strain>
    </source>
</reference>
<sequence length="130" mass="14584">MGATNEFLAMVPRRVDGNRNWPPELKARIVAETLIEGETVNAVAKRYELIPSTVSDWRRMARQGKLVLPNLEGMDFVPVEIEEPAVVAEPLPVTSACERRTAYSVSLSDESRLTWNHCIKIGRGPMPIRL</sequence>
<proteinExistence type="predicted"/>
<dbReference type="Pfam" id="PF01527">
    <property type="entry name" value="HTH_Tnp_1"/>
    <property type="match status" value="1"/>
</dbReference>
<dbReference type="InterPro" id="IPR002514">
    <property type="entry name" value="Transposase_8"/>
</dbReference>